<dbReference type="Pfam" id="PF17733">
    <property type="entry name" value="KPWE_dom"/>
    <property type="match status" value="1"/>
</dbReference>
<dbReference type="Pfam" id="PF25871">
    <property type="entry name" value="HTH_76"/>
    <property type="match status" value="1"/>
</dbReference>
<evidence type="ECO:0000256" key="1">
    <source>
        <dbReference type="SAM" id="MobiDB-lite"/>
    </source>
</evidence>
<feature type="compositionally biased region" description="Polar residues" evidence="1">
    <location>
        <begin position="269"/>
        <end position="280"/>
    </location>
</feature>
<protein>
    <submittedName>
        <fullName evidence="4">Uncharacterized protein</fullName>
    </submittedName>
</protein>
<organism evidence="4 5">
    <name type="scientific">Phialemonium thermophilum</name>
    <dbReference type="NCBI Taxonomy" id="223376"/>
    <lineage>
        <taxon>Eukaryota</taxon>
        <taxon>Fungi</taxon>
        <taxon>Dikarya</taxon>
        <taxon>Ascomycota</taxon>
        <taxon>Pezizomycotina</taxon>
        <taxon>Sordariomycetes</taxon>
        <taxon>Sordariomycetidae</taxon>
        <taxon>Cephalothecales</taxon>
        <taxon>Cephalothecaceae</taxon>
        <taxon>Phialemonium</taxon>
    </lineage>
</organism>
<dbReference type="InterPro" id="IPR040554">
    <property type="entry name" value="KPWE_PEX14_dom"/>
</dbReference>
<sequence length="280" mass="30259">MDGSAPLGTGGPSSGTVAYDQDDSLFRKFDNYPWVKDRQFLQGLAATLGALVPSADMIRATATCLQARIWWFQSRVGHTIDPAAYAVYLARHSDAPRPDVNVLARIEEVQLRLGVTRAGGSAVPSWQIYAPKADLRIKATDGVASGHADDESLGTGGGSADEDAPYPEQFRAIIEAVTLGKEVSGIKEIPNIVVRQPGISPVGKLHPPRKPWEKRKELTGEGYNTSSLSVKEVHEEQTEVTSSSLLKDTLDLDFPPVQDETVDEAEQGKPSNNRLTVPNS</sequence>
<feature type="domain" description="PEX14-like helix-turn-helix" evidence="3">
    <location>
        <begin position="23"/>
        <end position="92"/>
    </location>
</feature>
<feature type="region of interest" description="Disordered" evidence="1">
    <location>
        <begin position="145"/>
        <end position="164"/>
    </location>
</feature>
<feature type="compositionally biased region" description="Basic and acidic residues" evidence="1">
    <location>
        <begin position="210"/>
        <end position="219"/>
    </location>
</feature>
<dbReference type="Proteomes" id="UP001586593">
    <property type="component" value="Unassembled WGS sequence"/>
</dbReference>
<evidence type="ECO:0000259" key="3">
    <source>
        <dbReference type="Pfam" id="PF25871"/>
    </source>
</evidence>
<feature type="region of interest" description="Disordered" evidence="1">
    <location>
        <begin position="201"/>
        <end position="280"/>
    </location>
</feature>
<evidence type="ECO:0000259" key="2">
    <source>
        <dbReference type="Pfam" id="PF17733"/>
    </source>
</evidence>
<reference evidence="4 5" key="1">
    <citation type="journal article" date="2024" name="Commun. Biol.">
        <title>Comparative genomic analysis of thermophilic fungi reveals convergent evolutionary adaptations and gene losses.</title>
        <authorList>
            <person name="Steindorff A.S."/>
            <person name="Aguilar-Pontes M.V."/>
            <person name="Robinson A.J."/>
            <person name="Andreopoulos B."/>
            <person name="LaButti K."/>
            <person name="Kuo A."/>
            <person name="Mondo S."/>
            <person name="Riley R."/>
            <person name="Otillar R."/>
            <person name="Haridas S."/>
            <person name="Lipzen A."/>
            <person name="Grimwood J."/>
            <person name="Schmutz J."/>
            <person name="Clum A."/>
            <person name="Reid I.D."/>
            <person name="Moisan M.C."/>
            <person name="Butler G."/>
            <person name="Nguyen T.T.M."/>
            <person name="Dewar K."/>
            <person name="Conant G."/>
            <person name="Drula E."/>
            <person name="Henrissat B."/>
            <person name="Hansel C."/>
            <person name="Singer S."/>
            <person name="Hutchinson M.I."/>
            <person name="de Vries R.P."/>
            <person name="Natvig D.O."/>
            <person name="Powell A.J."/>
            <person name="Tsang A."/>
            <person name="Grigoriev I.V."/>
        </authorList>
    </citation>
    <scope>NUCLEOTIDE SEQUENCE [LARGE SCALE GENOMIC DNA]</scope>
    <source>
        <strain evidence="4 5">ATCC 24622</strain>
    </source>
</reference>
<keyword evidence="5" id="KW-1185">Reference proteome</keyword>
<dbReference type="PANTHER" id="PTHR36855:SF1">
    <property type="entry name" value="PEROXISOME MEMBRANE ANCHOR PROTEIN PEX14P N-TERMINAL DOMAIN-CONTAINING PROTEIN"/>
    <property type="match status" value="1"/>
</dbReference>
<evidence type="ECO:0000313" key="5">
    <source>
        <dbReference type="Proteomes" id="UP001586593"/>
    </source>
</evidence>
<gene>
    <name evidence="4" type="ORF">VTK73DRAFT_58</name>
</gene>
<dbReference type="InterPro" id="IPR058841">
    <property type="entry name" value="HTH_76"/>
</dbReference>
<accession>A0ABR3Y7S6</accession>
<dbReference type="PANTHER" id="PTHR36855">
    <property type="entry name" value="CHROMOSOME 10, WHOLE GENOME SHOTGUN SEQUENCE"/>
    <property type="match status" value="1"/>
</dbReference>
<dbReference type="EMBL" id="JAZHXJ010000001">
    <property type="protein sequence ID" value="KAL1884364.1"/>
    <property type="molecule type" value="Genomic_DNA"/>
</dbReference>
<name>A0ABR3Y7S6_9PEZI</name>
<proteinExistence type="predicted"/>
<comment type="caution">
    <text evidence="4">The sequence shown here is derived from an EMBL/GenBank/DDBJ whole genome shotgun (WGS) entry which is preliminary data.</text>
</comment>
<feature type="domain" description="Peroxisomal membrane protein PEX14-like KPWE" evidence="2">
    <location>
        <begin position="165"/>
        <end position="214"/>
    </location>
</feature>
<evidence type="ECO:0000313" key="4">
    <source>
        <dbReference type="EMBL" id="KAL1884364.1"/>
    </source>
</evidence>